<dbReference type="GO" id="GO:0016757">
    <property type="term" value="F:glycosyltransferase activity"/>
    <property type="evidence" value="ECO:0007669"/>
    <property type="project" value="UniProtKB-KW"/>
</dbReference>
<dbReference type="Gene3D" id="3.90.550.10">
    <property type="entry name" value="Spore Coat Polysaccharide Biosynthesis Protein SpsA, Chain A"/>
    <property type="match status" value="1"/>
</dbReference>
<name>G9X092_9FIRM</name>
<keyword evidence="1" id="KW-0328">Glycosyltransferase</keyword>
<keyword evidence="3" id="KW-1133">Transmembrane helix</keyword>
<evidence type="ECO:0000256" key="2">
    <source>
        <dbReference type="ARBA" id="ARBA00022679"/>
    </source>
</evidence>
<dbReference type="Proteomes" id="UP000006437">
    <property type="component" value="Unassembled WGS sequence"/>
</dbReference>
<dbReference type="PANTHER" id="PTHR22916">
    <property type="entry name" value="GLYCOSYLTRANSFERASE"/>
    <property type="match status" value="1"/>
</dbReference>
<dbReference type="AlphaFoldDB" id="G9X092"/>
<dbReference type="PANTHER" id="PTHR22916:SF51">
    <property type="entry name" value="GLYCOSYLTRANSFERASE EPSH-RELATED"/>
    <property type="match status" value="1"/>
</dbReference>
<evidence type="ECO:0000256" key="3">
    <source>
        <dbReference type="SAM" id="Phobius"/>
    </source>
</evidence>
<evidence type="ECO:0000259" key="4">
    <source>
        <dbReference type="Pfam" id="PF00535"/>
    </source>
</evidence>
<feature type="transmembrane region" description="Helical" evidence="3">
    <location>
        <begin position="299"/>
        <end position="319"/>
    </location>
</feature>
<evidence type="ECO:0000313" key="6">
    <source>
        <dbReference type="Proteomes" id="UP000006437"/>
    </source>
</evidence>
<feature type="domain" description="Glycosyltransferase 2-like" evidence="4">
    <location>
        <begin position="6"/>
        <end position="152"/>
    </location>
</feature>
<dbReference type="Pfam" id="PF00535">
    <property type="entry name" value="Glycos_transf_2"/>
    <property type="match status" value="1"/>
</dbReference>
<evidence type="ECO:0000313" key="5">
    <source>
        <dbReference type="EMBL" id="EHL15439.1"/>
    </source>
</evidence>
<organism evidence="5 6">
    <name type="scientific">Peptoanaerobacter stomatis</name>
    <dbReference type="NCBI Taxonomy" id="796937"/>
    <lineage>
        <taxon>Bacteria</taxon>
        <taxon>Bacillati</taxon>
        <taxon>Bacillota</taxon>
        <taxon>Clostridia</taxon>
        <taxon>Peptostreptococcales</taxon>
        <taxon>Filifactoraceae</taxon>
        <taxon>Peptoanaerobacter</taxon>
    </lineage>
</organism>
<dbReference type="SUPFAM" id="SSF53448">
    <property type="entry name" value="Nucleotide-diphospho-sugar transferases"/>
    <property type="match status" value="1"/>
</dbReference>
<dbReference type="CDD" id="cd00761">
    <property type="entry name" value="Glyco_tranf_GTA_type"/>
    <property type="match status" value="1"/>
</dbReference>
<dbReference type="EMBL" id="AFZE01000013">
    <property type="protein sequence ID" value="EHL15439.1"/>
    <property type="molecule type" value="Genomic_DNA"/>
</dbReference>
<dbReference type="BioCyc" id="EBAC796937-HMP:GMGH-1836-MONOMER"/>
<comment type="caution">
    <text evidence="5">The sequence shown here is derived from an EMBL/GenBank/DDBJ whole genome shotgun (WGS) entry which is preliminary data.</text>
</comment>
<keyword evidence="3" id="KW-0472">Membrane</keyword>
<keyword evidence="3" id="KW-0812">Transmembrane</keyword>
<dbReference type="InterPro" id="IPR029044">
    <property type="entry name" value="Nucleotide-diphossugar_trans"/>
</dbReference>
<reference evidence="5 6" key="1">
    <citation type="submission" date="2011-08" db="EMBL/GenBank/DDBJ databases">
        <title>The Genome Sequence of Eubacteriaceae bacterium ACC19a.</title>
        <authorList>
            <consortium name="The Broad Institute Genome Sequencing Platform"/>
            <person name="Earl A."/>
            <person name="Ward D."/>
            <person name="Feldgarden M."/>
            <person name="Gevers D."/>
            <person name="Sizova M."/>
            <person name="Hazen A."/>
            <person name="Epstein S."/>
            <person name="Young S.K."/>
            <person name="Zeng Q."/>
            <person name="Gargeya S."/>
            <person name="Fitzgerald M."/>
            <person name="Haas B."/>
            <person name="Abouelleil A."/>
            <person name="Alvarado L."/>
            <person name="Arachchi H.M."/>
            <person name="Berlin A."/>
            <person name="Brown A."/>
            <person name="Chapman S.B."/>
            <person name="Chen Z."/>
            <person name="Dunbar C."/>
            <person name="Freedman E."/>
            <person name="Gearin G."/>
            <person name="Gellesch M."/>
            <person name="Goldberg J."/>
            <person name="Griggs A."/>
            <person name="Gujja S."/>
            <person name="Heiman D."/>
            <person name="Howarth C."/>
            <person name="Larson L."/>
            <person name="Lui A."/>
            <person name="MacDonald P.J.P."/>
            <person name="Montmayeur A."/>
            <person name="Murphy C."/>
            <person name="Neiman D."/>
            <person name="Pearson M."/>
            <person name="Priest M."/>
            <person name="Roberts A."/>
            <person name="Saif S."/>
            <person name="Shea T."/>
            <person name="Shenoy N."/>
            <person name="Sisk P."/>
            <person name="Stolte C."/>
            <person name="Sykes S."/>
            <person name="Wortman J."/>
            <person name="Nusbaum C."/>
            <person name="Birren B."/>
        </authorList>
    </citation>
    <scope>NUCLEOTIDE SEQUENCE [LARGE SCALE GENOMIC DNA]</scope>
    <source>
        <strain evidence="5 6">ACC19a</strain>
    </source>
</reference>
<accession>G9X092</accession>
<evidence type="ECO:0000256" key="1">
    <source>
        <dbReference type="ARBA" id="ARBA00022676"/>
    </source>
</evidence>
<protein>
    <recommendedName>
        <fullName evidence="4">Glycosyltransferase 2-like domain-containing protein</fullName>
    </recommendedName>
</protein>
<dbReference type="InterPro" id="IPR001173">
    <property type="entry name" value="Glyco_trans_2-like"/>
</dbReference>
<sequence length="339" mass="40821">MNMLLSIIIPAYNIENYIVECIDSVLKIKNIKYEVLVILGESTDNSNKIVEEYTLKNDNIFMCFQNARGLSNARNCGMEYAKGEYILFLDGDDYIDSNKLECAIKYLMDCKSDVLVSEYRKFYDFDDRYFISKQINDIKNNENIDIKIKKFLREKKCFWNVWRYIYRKDFLIKNKIRFKEGTYAEDLEYTTDIFLNTDNICFFNDYYYNYRLNRKNSLMNVPTKKRTIDTIGVIESNIRKLYNHNYKYKKLFYKQYAIEFILNLSGLYEINVDDREEVIRFLEEKENVLSIEKYYVAEYAHIFIKIFTLKCFAYIIFILKCIKRKLKGTLLNGIFKKIL</sequence>
<dbReference type="HOGENOM" id="CLU_025996_25_1_9"/>
<keyword evidence="2" id="KW-0808">Transferase</keyword>
<proteinExistence type="predicted"/>
<gene>
    <name evidence="5" type="ORF">HMPREF9629_01828</name>
</gene>